<evidence type="ECO:0000313" key="3">
    <source>
        <dbReference type="EMBL" id="GGG51448.1"/>
    </source>
</evidence>
<dbReference type="InterPro" id="IPR008964">
    <property type="entry name" value="Invasin/intimin_cell_adhesion"/>
</dbReference>
<dbReference type="Pfam" id="PF09992">
    <property type="entry name" value="NAGPA"/>
    <property type="match status" value="1"/>
</dbReference>
<accession>A0A917LRI8</accession>
<feature type="signal peptide" evidence="1">
    <location>
        <begin position="1"/>
        <end position="30"/>
    </location>
</feature>
<dbReference type="PANTHER" id="PTHR40446">
    <property type="entry name" value="N-ACETYLGLUCOSAMINE-1-PHOSPHODIESTER ALPHA-N-ACETYLGLUCOSAMINIDASE"/>
    <property type="match status" value="1"/>
</dbReference>
<sequence length="464" mass="48394">MIKAWNQILKKTVLGTAAAALLLTAASTGAEGGLRKAAAAEAAAADKQVKISYPAASASVALDKRLPLEKQLKLSEDVALRYESGNNAVARVNSSGVVVPVAPGTTNIRMHVISQGYSGSLTLPVTVKAGTASYKVVTAVKKVTVGGKSFSVQTVTIPKGMPVTAALAGRRVGALQQLQEIAQSYRADAAINGTYFEAYGGVPDPYGTVISDGVVEHIGNTGTSVGFKWDGSAVMDTLRIKVTGATDGSYKFPNNWYVYFVNRTPTAGIASAVMFTPKRGSKVGFSYGKAVTVRKGIVTKTGSNQNADIPSDGYVLVFNGSEAKLADRFKVGTKVEYKVSYTNAAGQEIDWSDVHTAIGAGPRLVKDGKLAVDPVKEGFSSPKILTDGGARSGIAIKKDGTVILATVPGATIKQWGNIMLSLGAYQAMNLDGGASSGLYASGKIVTIPGRQISNSLLFSNKMKW</sequence>
<keyword evidence="1" id="KW-0732">Signal</keyword>
<dbReference type="RefSeq" id="WP_229691912.1">
    <property type="nucleotide sequence ID" value="NZ_BMHY01000001.1"/>
</dbReference>
<evidence type="ECO:0000259" key="2">
    <source>
        <dbReference type="Pfam" id="PF09992"/>
    </source>
</evidence>
<dbReference type="PANTHER" id="PTHR40446:SF2">
    <property type="entry name" value="N-ACETYLGLUCOSAMINE-1-PHOSPHODIESTER ALPHA-N-ACETYLGLUCOSAMINIDASE"/>
    <property type="match status" value="1"/>
</dbReference>
<proteinExistence type="predicted"/>
<evidence type="ECO:0000256" key="1">
    <source>
        <dbReference type="SAM" id="SignalP"/>
    </source>
</evidence>
<reference evidence="3 4" key="1">
    <citation type="journal article" date="2014" name="Int. J. Syst. Evol. Microbiol.">
        <title>Complete genome sequence of Corynebacterium casei LMG S-19264T (=DSM 44701T), isolated from a smear-ripened cheese.</title>
        <authorList>
            <consortium name="US DOE Joint Genome Institute (JGI-PGF)"/>
            <person name="Walter F."/>
            <person name="Albersmeier A."/>
            <person name="Kalinowski J."/>
            <person name="Ruckert C."/>
        </authorList>
    </citation>
    <scope>NUCLEOTIDE SEQUENCE [LARGE SCALE GENOMIC DNA]</scope>
    <source>
        <strain evidence="3 4">CGMCC 1.15286</strain>
    </source>
</reference>
<dbReference type="SUPFAM" id="SSF49373">
    <property type="entry name" value="Invasin/intimin cell-adhesion fragments"/>
    <property type="match status" value="1"/>
</dbReference>
<organism evidence="3 4">
    <name type="scientific">Paenibacillus radicis</name>
    <name type="common">ex Gao et al. 2016</name>
    <dbReference type="NCBI Taxonomy" id="1737354"/>
    <lineage>
        <taxon>Bacteria</taxon>
        <taxon>Bacillati</taxon>
        <taxon>Bacillota</taxon>
        <taxon>Bacilli</taxon>
        <taxon>Bacillales</taxon>
        <taxon>Paenibacillaceae</taxon>
        <taxon>Paenibacillus</taxon>
    </lineage>
</organism>
<evidence type="ECO:0000313" key="4">
    <source>
        <dbReference type="Proteomes" id="UP000600247"/>
    </source>
</evidence>
<dbReference type="Proteomes" id="UP000600247">
    <property type="component" value="Unassembled WGS sequence"/>
</dbReference>
<dbReference type="AlphaFoldDB" id="A0A917LRI8"/>
<protein>
    <recommendedName>
        <fullName evidence="2">Phosphodiester glycosidase domain-containing protein</fullName>
    </recommendedName>
</protein>
<comment type="caution">
    <text evidence="3">The sequence shown here is derived from an EMBL/GenBank/DDBJ whole genome shotgun (WGS) entry which is preliminary data.</text>
</comment>
<keyword evidence="4" id="KW-1185">Reference proteome</keyword>
<name>A0A917LRI8_9BACL</name>
<dbReference type="Gene3D" id="2.60.40.1080">
    <property type="match status" value="1"/>
</dbReference>
<dbReference type="EMBL" id="BMHY01000001">
    <property type="protein sequence ID" value="GGG51448.1"/>
    <property type="molecule type" value="Genomic_DNA"/>
</dbReference>
<dbReference type="InterPro" id="IPR018711">
    <property type="entry name" value="NAGPA"/>
</dbReference>
<gene>
    <name evidence="3" type="ORF">GCM10010918_00150</name>
</gene>
<feature type="domain" description="Phosphodiester glycosidase" evidence="2">
    <location>
        <begin position="290"/>
        <end position="458"/>
    </location>
</feature>
<feature type="chain" id="PRO_5039637349" description="Phosphodiester glycosidase domain-containing protein" evidence="1">
    <location>
        <begin position="31"/>
        <end position="464"/>
    </location>
</feature>